<evidence type="ECO:0000256" key="1">
    <source>
        <dbReference type="SAM" id="Coils"/>
    </source>
</evidence>
<dbReference type="OrthoDB" id="1304468at2759"/>
<dbReference type="InParanoid" id="A0A2P5F256"/>
<sequence>MGRLRFGETLISGRLRNDESDLLSKLCDFPDTKFRKSELSSRKRKRCASAAVALRKALISELMSLDNVQLMVCKANDAFASLSSYHADFGDLYEAVRAFISYHCQLSEANKELESNGCLQEDMAVHQDNLLAWLNQEAEALSGTTTSIAKARKNAAVLMTRIGKTRKLLKELEEKLAQKDMEIDDLEKEGMVVLISYDG</sequence>
<keyword evidence="1" id="KW-0175">Coiled coil</keyword>
<reference evidence="3" key="1">
    <citation type="submission" date="2016-06" db="EMBL/GenBank/DDBJ databases">
        <title>Parallel loss of symbiosis genes in relatives of nitrogen-fixing non-legume Parasponia.</title>
        <authorList>
            <person name="Van Velzen R."/>
            <person name="Holmer R."/>
            <person name="Bu F."/>
            <person name="Rutten L."/>
            <person name="Van Zeijl A."/>
            <person name="Liu W."/>
            <person name="Santuari L."/>
            <person name="Cao Q."/>
            <person name="Sharma T."/>
            <person name="Shen D."/>
            <person name="Roswanjaya Y."/>
            <person name="Wardhani T."/>
            <person name="Kalhor M.S."/>
            <person name="Jansen J."/>
            <person name="Van den Hoogen J."/>
            <person name="Gungor B."/>
            <person name="Hartog M."/>
            <person name="Hontelez J."/>
            <person name="Verver J."/>
            <person name="Yang W.-C."/>
            <person name="Schijlen E."/>
            <person name="Repin R."/>
            <person name="Schilthuizen M."/>
            <person name="Schranz E."/>
            <person name="Heidstra R."/>
            <person name="Miyata K."/>
            <person name="Fedorova E."/>
            <person name="Kohlen W."/>
            <person name="Bisseling T."/>
            <person name="Smit S."/>
            <person name="Geurts R."/>
        </authorList>
    </citation>
    <scope>NUCLEOTIDE SEQUENCE [LARGE SCALE GENOMIC DNA]</scope>
    <source>
        <strain evidence="3">cv. RG33-2</strain>
    </source>
</reference>
<dbReference type="AlphaFoldDB" id="A0A2P5F256"/>
<evidence type="ECO:0000313" key="3">
    <source>
        <dbReference type="Proteomes" id="UP000237000"/>
    </source>
</evidence>
<dbReference type="Proteomes" id="UP000237000">
    <property type="component" value="Unassembled WGS sequence"/>
</dbReference>
<name>A0A2P5F256_TREOI</name>
<accession>A0A2P5F256</accession>
<dbReference type="EMBL" id="JXTC01000070">
    <property type="protein sequence ID" value="PON91880.1"/>
    <property type="molecule type" value="Genomic_DNA"/>
</dbReference>
<keyword evidence="3" id="KW-1185">Reference proteome</keyword>
<evidence type="ECO:0000313" key="2">
    <source>
        <dbReference type="EMBL" id="PON91880.1"/>
    </source>
</evidence>
<comment type="caution">
    <text evidence="2">The sequence shown here is derived from an EMBL/GenBank/DDBJ whole genome shotgun (WGS) entry which is preliminary data.</text>
</comment>
<protein>
    <submittedName>
        <fullName evidence="2">Uncharacterized protein</fullName>
    </submittedName>
</protein>
<gene>
    <name evidence="2" type="ORF">TorRG33x02_122110</name>
</gene>
<feature type="coiled-coil region" evidence="1">
    <location>
        <begin position="155"/>
        <end position="189"/>
    </location>
</feature>
<organism evidence="2 3">
    <name type="scientific">Trema orientale</name>
    <name type="common">Charcoal tree</name>
    <name type="synonym">Celtis orientalis</name>
    <dbReference type="NCBI Taxonomy" id="63057"/>
    <lineage>
        <taxon>Eukaryota</taxon>
        <taxon>Viridiplantae</taxon>
        <taxon>Streptophyta</taxon>
        <taxon>Embryophyta</taxon>
        <taxon>Tracheophyta</taxon>
        <taxon>Spermatophyta</taxon>
        <taxon>Magnoliopsida</taxon>
        <taxon>eudicotyledons</taxon>
        <taxon>Gunneridae</taxon>
        <taxon>Pentapetalae</taxon>
        <taxon>rosids</taxon>
        <taxon>fabids</taxon>
        <taxon>Rosales</taxon>
        <taxon>Cannabaceae</taxon>
        <taxon>Trema</taxon>
    </lineage>
</organism>
<proteinExistence type="predicted"/>